<proteinExistence type="predicted"/>
<name>A0A0A1U7L2_ENTIV</name>
<dbReference type="OrthoDB" id="28668at2759"/>
<keyword evidence="2" id="KW-0732">Signal</keyword>
<dbReference type="KEGG" id="eiv:EIN_418540"/>
<evidence type="ECO:0008006" key="5">
    <source>
        <dbReference type="Google" id="ProtNLM"/>
    </source>
</evidence>
<feature type="chain" id="PRO_5001990928" description="Auto-transporter adhesin head GIN domain-containing protein" evidence="2">
    <location>
        <begin position="24"/>
        <end position="312"/>
    </location>
</feature>
<dbReference type="VEuPathDB" id="AmoebaDB:EIN_418540"/>
<keyword evidence="4" id="KW-1185">Reference proteome</keyword>
<dbReference type="RefSeq" id="XP_004254746.1">
    <property type="nucleotide sequence ID" value="XM_004254698.1"/>
</dbReference>
<gene>
    <name evidence="3" type="ORF">EIN_418540</name>
</gene>
<keyword evidence="1" id="KW-1133">Transmembrane helix</keyword>
<keyword evidence="1" id="KW-0472">Membrane</keyword>
<feature type="transmembrane region" description="Helical" evidence="1">
    <location>
        <begin position="270"/>
        <end position="295"/>
    </location>
</feature>
<evidence type="ECO:0000256" key="2">
    <source>
        <dbReference type="SAM" id="SignalP"/>
    </source>
</evidence>
<evidence type="ECO:0000256" key="1">
    <source>
        <dbReference type="SAM" id="Phobius"/>
    </source>
</evidence>
<organism evidence="3 4">
    <name type="scientific">Entamoeba invadens IP1</name>
    <dbReference type="NCBI Taxonomy" id="370355"/>
    <lineage>
        <taxon>Eukaryota</taxon>
        <taxon>Amoebozoa</taxon>
        <taxon>Evosea</taxon>
        <taxon>Archamoebae</taxon>
        <taxon>Mastigamoebida</taxon>
        <taxon>Entamoebidae</taxon>
        <taxon>Entamoeba</taxon>
    </lineage>
</organism>
<accession>A0A0A1U7L2</accession>
<feature type="signal peptide" evidence="2">
    <location>
        <begin position="1"/>
        <end position="23"/>
    </location>
</feature>
<dbReference type="SUPFAM" id="SSF57184">
    <property type="entry name" value="Growth factor receptor domain"/>
    <property type="match status" value="1"/>
</dbReference>
<sequence length="312" mass="34813">MFYITHLLFFISFSCGCLYGCQSCPNDTCERCESGFELVSTLCIDSQTLEDPNDGTSCNSGVCIFDYTKTTKSSVEIATDITSLMLPETKITIKQTSGQVHSIISGKNVYFDSDFDCDIVDVTTGYFNTTSHFDAINVSLDTLEIDGSVNIKRLNAREIAIKPTKIETQKIKEISLKQPFVFTTLVTDDQFDEISKNGIYLFKDTKINNPSNYSLTLHLYKLSNGKTTPSDFAFYDNLCGGVIAAFLPSPPKDPSTSCPDYIFVKPTTSMWWISASVMVFLIFVALFGASLYIAIKYFKKKKTDEDKMPSTN</sequence>
<reference evidence="3 4" key="1">
    <citation type="submission" date="2012-10" db="EMBL/GenBank/DDBJ databases">
        <authorList>
            <person name="Zafar N."/>
            <person name="Inman J."/>
            <person name="Hall N."/>
            <person name="Lorenzi H."/>
            <person name="Caler E."/>
        </authorList>
    </citation>
    <scope>NUCLEOTIDE SEQUENCE [LARGE SCALE GENOMIC DNA]</scope>
    <source>
        <strain evidence="3 4">IP1</strain>
    </source>
</reference>
<dbReference type="InterPro" id="IPR009030">
    <property type="entry name" value="Growth_fac_rcpt_cys_sf"/>
</dbReference>
<dbReference type="AlphaFoldDB" id="A0A0A1U7L2"/>
<keyword evidence="1" id="KW-0812">Transmembrane</keyword>
<protein>
    <recommendedName>
        <fullName evidence="5">Auto-transporter adhesin head GIN domain-containing protein</fullName>
    </recommendedName>
</protein>
<evidence type="ECO:0000313" key="4">
    <source>
        <dbReference type="Proteomes" id="UP000014680"/>
    </source>
</evidence>
<dbReference type="GeneID" id="14886991"/>
<dbReference type="OMA" id="MWWISAS"/>
<dbReference type="EMBL" id="KB206772">
    <property type="protein sequence ID" value="ELP87975.1"/>
    <property type="molecule type" value="Genomic_DNA"/>
</dbReference>
<dbReference type="Proteomes" id="UP000014680">
    <property type="component" value="Unassembled WGS sequence"/>
</dbReference>
<evidence type="ECO:0000313" key="3">
    <source>
        <dbReference type="EMBL" id="ELP87975.1"/>
    </source>
</evidence>